<dbReference type="Gene3D" id="3.10.580.10">
    <property type="entry name" value="CBS-domain"/>
    <property type="match status" value="1"/>
</dbReference>
<dbReference type="GO" id="GO:0016020">
    <property type="term" value="C:membrane"/>
    <property type="evidence" value="ECO:0007669"/>
    <property type="project" value="InterPro"/>
</dbReference>
<proteinExistence type="predicted"/>
<dbReference type="RefSeq" id="WP_035132423.1">
    <property type="nucleotide sequence ID" value="NZ_JPMD01000020.1"/>
</dbReference>
<dbReference type="eggNOG" id="COG2239">
    <property type="taxonomic scope" value="Bacteria"/>
</dbReference>
<sequence>MDRLSEFYLSSILNRWVYDELNYCIGKLEDIYVTTDYGYPRAIGYKIKNGREIENFEFRNIDVYKENGKFIIKVVQVKDIIPRKYSYLLSQHLLDKDIVDVNGKKIVRVVDLKMVKRNGYLTVVGVESGTLAIARKMKIENPIKHVYALFNKEPKENLISWESVQSLEMVDSSLKLTTPYNKLSKLHPADIAKILEDLSLEDRVKVIDGLDIDLASDTLEEVDHDMVKDILKNLSEDKARKILDIMPNDEIANMLDDMDEETTNRVLVNLDDDDENEIRDLMKYEDEVVGNIMNTDFISFNIDITVKETINILKELRPDEEIAHYIYIVDKEERLQGAVPLIDLVISDSDAKLKSMMNTQPFKVVDTDEIDVAIAIAVKYDLYSVPVVDEEDRLCGIAVMGDIIDEILSPSWKRRIKRMS</sequence>
<organism evidence="3 4">
    <name type="scientific">Clostridium sulfidigenes</name>
    <dbReference type="NCBI Taxonomy" id="318464"/>
    <lineage>
        <taxon>Bacteria</taxon>
        <taxon>Bacillati</taxon>
        <taxon>Bacillota</taxon>
        <taxon>Clostridia</taxon>
        <taxon>Eubacteriales</taxon>
        <taxon>Clostridiaceae</taxon>
        <taxon>Clostridium</taxon>
    </lineage>
</organism>
<keyword evidence="4" id="KW-1185">Reference proteome</keyword>
<dbReference type="PANTHER" id="PTHR43773">
    <property type="entry name" value="MAGNESIUM TRANSPORTER MGTE"/>
    <property type="match status" value="1"/>
</dbReference>
<dbReference type="GO" id="GO:0015095">
    <property type="term" value="F:magnesium ion transmembrane transporter activity"/>
    <property type="evidence" value="ECO:0007669"/>
    <property type="project" value="InterPro"/>
</dbReference>
<dbReference type="InterPro" id="IPR038076">
    <property type="entry name" value="MgtE_N_sf"/>
</dbReference>
<accession>A0A084JCB2</accession>
<name>A0A084JCB2_9CLOT</name>
<dbReference type="SUPFAM" id="SSF54631">
    <property type="entry name" value="CBS-domain pair"/>
    <property type="match status" value="1"/>
</dbReference>
<gene>
    <name evidence="3" type="ORF">IO99_08935</name>
</gene>
<dbReference type="SUPFAM" id="SSF158791">
    <property type="entry name" value="MgtE N-terminal domain-like"/>
    <property type="match status" value="1"/>
</dbReference>
<dbReference type="InterPro" id="IPR006669">
    <property type="entry name" value="MgtE_transporter"/>
</dbReference>
<protein>
    <submittedName>
        <fullName evidence="3">Membrane protein</fullName>
    </submittedName>
</protein>
<dbReference type="PROSITE" id="PS51371">
    <property type="entry name" value="CBS"/>
    <property type="match status" value="1"/>
</dbReference>
<dbReference type="Pfam" id="PF03448">
    <property type="entry name" value="MgtE_N"/>
    <property type="match status" value="1"/>
</dbReference>
<evidence type="ECO:0000313" key="3">
    <source>
        <dbReference type="EMBL" id="KEZ86596.1"/>
    </source>
</evidence>
<dbReference type="PANTHER" id="PTHR43773:SF1">
    <property type="entry name" value="MAGNESIUM TRANSPORTER MGTE"/>
    <property type="match status" value="1"/>
</dbReference>
<keyword evidence="1" id="KW-0129">CBS domain</keyword>
<dbReference type="EMBL" id="JPMD01000020">
    <property type="protein sequence ID" value="KEZ86596.1"/>
    <property type="molecule type" value="Genomic_DNA"/>
</dbReference>
<dbReference type="InterPro" id="IPR046342">
    <property type="entry name" value="CBS_dom_sf"/>
</dbReference>
<dbReference type="Pfam" id="PF00571">
    <property type="entry name" value="CBS"/>
    <property type="match status" value="2"/>
</dbReference>
<evidence type="ECO:0000259" key="2">
    <source>
        <dbReference type="PROSITE" id="PS51371"/>
    </source>
</evidence>
<dbReference type="STRING" id="318464.IO99_08935"/>
<comment type="caution">
    <text evidence="3">The sequence shown here is derived from an EMBL/GenBank/DDBJ whole genome shotgun (WGS) entry which is preliminary data.</text>
</comment>
<feature type="domain" description="CBS" evidence="2">
    <location>
        <begin position="357"/>
        <end position="414"/>
    </location>
</feature>
<dbReference type="InterPro" id="IPR000644">
    <property type="entry name" value="CBS_dom"/>
</dbReference>
<dbReference type="Gene3D" id="1.25.60.10">
    <property type="entry name" value="MgtE N-terminal domain-like"/>
    <property type="match status" value="1"/>
</dbReference>
<evidence type="ECO:0000313" key="4">
    <source>
        <dbReference type="Proteomes" id="UP000028542"/>
    </source>
</evidence>
<evidence type="ECO:0000256" key="1">
    <source>
        <dbReference type="PROSITE-ProRule" id="PRU00703"/>
    </source>
</evidence>
<dbReference type="Proteomes" id="UP000028542">
    <property type="component" value="Unassembled WGS sequence"/>
</dbReference>
<reference evidence="3 4" key="1">
    <citation type="submission" date="2014-07" db="EMBL/GenBank/DDBJ databases">
        <title>Draft genome of Clostridium sulfidigenes 113A isolated from sediments associated with methane hydrate from Krishna Godavari basin.</title>
        <authorList>
            <person name="Honkalas V.S."/>
            <person name="Dabir A.P."/>
            <person name="Arora P."/>
            <person name="Dhakephalkar P.K."/>
        </authorList>
    </citation>
    <scope>NUCLEOTIDE SEQUENCE [LARGE SCALE GENOMIC DNA]</scope>
    <source>
        <strain evidence="3 4">113A</strain>
    </source>
</reference>
<dbReference type="SMART" id="SM00924">
    <property type="entry name" value="MgtE_N"/>
    <property type="match status" value="1"/>
</dbReference>
<dbReference type="InterPro" id="IPR006668">
    <property type="entry name" value="Mg_transptr_MgtE_intracell_dom"/>
</dbReference>
<dbReference type="AlphaFoldDB" id="A0A084JCB2"/>
<dbReference type="CDD" id="cd04606">
    <property type="entry name" value="CBS_pair_Mg_transporter"/>
    <property type="match status" value="1"/>
</dbReference>